<evidence type="ECO:0008006" key="3">
    <source>
        <dbReference type="Google" id="ProtNLM"/>
    </source>
</evidence>
<dbReference type="InterPro" id="IPR018247">
    <property type="entry name" value="EF_Hand_1_Ca_BS"/>
</dbReference>
<name>A0A5B9QD60_9BACT</name>
<evidence type="ECO:0000313" key="2">
    <source>
        <dbReference type="Proteomes" id="UP000323917"/>
    </source>
</evidence>
<protein>
    <recommendedName>
        <fullName evidence="3">Peptidase M10 metallopeptidase domain-containing protein</fullName>
    </recommendedName>
</protein>
<sequence length="387" mass="40913">MSLATAQLADLRPCRAPAVAWIGCVVCLLVTPLNALTVDVRLMCELTGGCEAGDFFYDHPQALDTLRFATKAFEPFTDNLLAISSSPTWTASFTNPDSGALGYLVADQSIPADTFVIYAGGYDMAGNQVGAAGPGTANIPLDRGQGMVTGVTAIDFASWGGSIAFDTHGNGVPRNWHFGISTLPAPGELDFLTIAYHELAHAFGFGTAASFDNLNSGGQFQGAASVNLTGSTVALATDGHHWATGTTSPPYDVPPLSALTPSLVLGRRRLLTPLDYAALADLGWEVPTKLINLHGDIDADGDVDGRDFLSWQRMQGNTGIGLLGEADGSLEVDDYDLWLWQTSFGSQISLTEPFSAVPEPAAFLSGWFGALMLLGSRSTSYRPRRSL</sequence>
<reference evidence="1 2" key="1">
    <citation type="submission" date="2019-08" db="EMBL/GenBank/DDBJ databases">
        <title>Deep-cultivation of Planctomycetes and their phenomic and genomic characterization uncovers novel biology.</title>
        <authorList>
            <person name="Wiegand S."/>
            <person name="Jogler M."/>
            <person name="Boedeker C."/>
            <person name="Pinto D."/>
            <person name="Vollmers J."/>
            <person name="Rivas-Marin E."/>
            <person name="Kohn T."/>
            <person name="Peeters S.H."/>
            <person name="Heuer A."/>
            <person name="Rast P."/>
            <person name="Oberbeckmann S."/>
            <person name="Bunk B."/>
            <person name="Jeske O."/>
            <person name="Meyerdierks A."/>
            <person name="Storesund J.E."/>
            <person name="Kallscheuer N."/>
            <person name="Luecker S."/>
            <person name="Lage O.M."/>
            <person name="Pohl T."/>
            <person name="Merkel B.J."/>
            <person name="Hornburger P."/>
            <person name="Mueller R.-W."/>
            <person name="Bruemmer F."/>
            <person name="Labrenz M."/>
            <person name="Spormann A.M."/>
            <person name="Op den Camp H."/>
            <person name="Overmann J."/>
            <person name="Amann R."/>
            <person name="Jetten M.S.M."/>
            <person name="Mascher T."/>
            <person name="Medema M.H."/>
            <person name="Devos D.P."/>
            <person name="Kaster A.-K."/>
            <person name="Ovreas L."/>
            <person name="Rohde M."/>
            <person name="Galperin M.Y."/>
            <person name="Jogler C."/>
        </authorList>
    </citation>
    <scope>NUCLEOTIDE SEQUENCE [LARGE SCALE GENOMIC DNA]</scope>
    <source>
        <strain evidence="1 2">Pr1d</strain>
    </source>
</reference>
<keyword evidence="2" id="KW-1185">Reference proteome</keyword>
<gene>
    <name evidence="1" type="ORF">Pr1d_42270</name>
</gene>
<evidence type="ECO:0000313" key="1">
    <source>
        <dbReference type="EMBL" id="QEG36888.1"/>
    </source>
</evidence>
<accession>A0A5B9QD60</accession>
<dbReference type="AlphaFoldDB" id="A0A5B9QD60"/>
<organism evidence="1 2">
    <name type="scientific">Bythopirellula goksoeyrii</name>
    <dbReference type="NCBI Taxonomy" id="1400387"/>
    <lineage>
        <taxon>Bacteria</taxon>
        <taxon>Pseudomonadati</taxon>
        <taxon>Planctomycetota</taxon>
        <taxon>Planctomycetia</taxon>
        <taxon>Pirellulales</taxon>
        <taxon>Lacipirellulaceae</taxon>
        <taxon>Bythopirellula</taxon>
    </lineage>
</organism>
<dbReference type="Proteomes" id="UP000323917">
    <property type="component" value="Chromosome"/>
</dbReference>
<dbReference type="SUPFAM" id="SSF55486">
    <property type="entry name" value="Metalloproteases ('zincins'), catalytic domain"/>
    <property type="match status" value="2"/>
</dbReference>
<proteinExistence type="predicted"/>
<dbReference type="EMBL" id="CP042913">
    <property type="protein sequence ID" value="QEG36888.1"/>
    <property type="molecule type" value="Genomic_DNA"/>
</dbReference>
<dbReference type="KEGG" id="bgok:Pr1d_42270"/>
<dbReference type="PROSITE" id="PS00018">
    <property type="entry name" value="EF_HAND_1"/>
    <property type="match status" value="1"/>
</dbReference>